<comment type="subcellular location">
    <subcellularLocation>
        <location evidence="1">Mitochondrion</location>
    </subcellularLocation>
</comment>
<feature type="compositionally biased region" description="Low complexity" evidence="5">
    <location>
        <begin position="9"/>
        <end position="21"/>
    </location>
</feature>
<keyword evidence="3" id="KW-0496">Mitochondrion</keyword>
<evidence type="ECO:0000256" key="1">
    <source>
        <dbReference type="ARBA" id="ARBA00004173"/>
    </source>
</evidence>
<evidence type="ECO:0000256" key="2">
    <source>
        <dbReference type="ARBA" id="ARBA00009540"/>
    </source>
</evidence>
<feature type="compositionally biased region" description="Low complexity" evidence="5">
    <location>
        <begin position="67"/>
        <end position="85"/>
    </location>
</feature>
<dbReference type="PANTHER" id="PTHR23354">
    <property type="entry name" value="NUCLEOLAR PROTEIN 7/ESTROGEN RECEPTOR COACTIVATOR-RELATED"/>
    <property type="match status" value="1"/>
</dbReference>
<dbReference type="EMBL" id="KN880455">
    <property type="protein sequence ID" value="KIY71373.1"/>
    <property type="molecule type" value="Genomic_DNA"/>
</dbReference>
<dbReference type="STRING" id="1314674.A0A0D7BLE2"/>
<evidence type="ECO:0000256" key="5">
    <source>
        <dbReference type="SAM" id="MobiDB-lite"/>
    </source>
</evidence>
<dbReference type="InterPro" id="IPR006571">
    <property type="entry name" value="TLDc_dom"/>
</dbReference>
<sequence length="527" mass="57111">MTASTMSGIPSLIPLPSSSEPARSLNRKRSFEDEAMFDKFATLFNPPTPRASPIPFGLKVETSVPSVDAISSSSSDGEFGSFVSVPPSQDPLTMSFTPLEEQPQPSPGHFKTASHDFFEHFTQEAKVASAQSQRNVLDELLQADKDPLFWPKPAPQEDSLQDLDFGVLDRPPSSPPAARRQHPPSRSPTLSTALVAPPLTSGEVASSPPQTPSLLSSSMTSADLSPRPTPPTRSQSYQTLSNISAKWLAGGLKQHVRQDTLNSIFGSMPTVSTTPPPITHGTPFAAPHADAPYVPPTGAPGYKGEQKNWDKGFSADLVAEAKLAENSNMGRVIEKKTGYVELVGRKEYTSPVLDATLANLLRPHLPALARLPKKWNLLYSLDQHGISLKTLYARCEFARATPEVLIIRDENDELFGIFVGEGIRPSRGQGYYGSGEAFMFKYTPKNELLRVWKWTGYNGYVALCEPDFLSFGGGDGRYGIWVDEGLLEGSSAPCPTFGNDVLCSPGRVKAGATEFECVGLEVWKVGV</sequence>
<dbReference type="Pfam" id="PF07534">
    <property type="entry name" value="TLD"/>
    <property type="match status" value="1"/>
</dbReference>
<accession>A0A0D7BLE2</accession>
<organism evidence="7 8">
    <name type="scientific">Cylindrobasidium torrendii FP15055 ss-10</name>
    <dbReference type="NCBI Taxonomy" id="1314674"/>
    <lineage>
        <taxon>Eukaryota</taxon>
        <taxon>Fungi</taxon>
        <taxon>Dikarya</taxon>
        <taxon>Basidiomycota</taxon>
        <taxon>Agaricomycotina</taxon>
        <taxon>Agaricomycetes</taxon>
        <taxon>Agaricomycetidae</taxon>
        <taxon>Agaricales</taxon>
        <taxon>Marasmiineae</taxon>
        <taxon>Physalacriaceae</taxon>
        <taxon>Cylindrobasidium</taxon>
    </lineage>
</organism>
<protein>
    <recommendedName>
        <fullName evidence="4">Oxidation resistance protein 1</fullName>
    </recommendedName>
</protein>
<dbReference type="GO" id="GO:0005739">
    <property type="term" value="C:mitochondrion"/>
    <property type="evidence" value="ECO:0007669"/>
    <property type="project" value="UniProtKB-SubCell"/>
</dbReference>
<comment type="similarity">
    <text evidence="2">Belongs to the OXR1 family.</text>
</comment>
<gene>
    <name evidence="7" type="ORF">CYLTODRAFT_418915</name>
</gene>
<keyword evidence="8" id="KW-1185">Reference proteome</keyword>
<evidence type="ECO:0000259" key="6">
    <source>
        <dbReference type="PROSITE" id="PS51886"/>
    </source>
</evidence>
<evidence type="ECO:0000256" key="4">
    <source>
        <dbReference type="ARBA" id="ARBA00040604"/>
    </source>
</evidence>
<evidence type="ECO:0000313" key="8">
    <source>
        <dbReference type="Proteomes" id="UP000054007"/>
    </source>
</evidence>
<dbReference type="Proteomes" id="UP000054007">
    <property type="component" value="Unassembled WGS sequence"/>
</dbReference>
<dbReference type="PANTHER" id="PTHR23354:SF62">
    <property type="entry name" value="MUSTARD, ISOFORM V"/>
    <property type="match status" value="1"/>
</dbReference>
<name>A0A0D7BLE2_9AGAR</name>
<dbReference type="GO" id="GO:0005634">
    <property type="term" value="C:nucleus"/>
    <property type="evidence" value="ECO:0007669"/>
    <property type="project" value="TreeGrafter"/>
</dbReference>
<evidence type="ECO:0000256" key="3">
    <source>
        <dbReference type="ARBA" id="ARBA00023128"/>
    </source>
</evidence>
<dbReference type="GO" id="GO:0006979">
    <property type="term" value="P:response to oxidative stress"/>
    <property type="evidence" value="ECO:0007669"/>
    <property type="project" value="TreeGrafter"/>
</dbReference>
<feature type="region of interest" description="Disordered" evidence="5">
    <location>
        <begin position="164"/>
        <end position="237"/>
    </location>
</feature>
<reference evidence="7 8" key="1">
    <citation type="journal article" date="2015" name="Fungal Genet. Biol.">
        <title>Evolution of novel wood decay mechanisms in Agaricales revealed by the genome sequences of Fistulina hepatica and Cylindrobasidium torrendii.</title>
        <authorList>
            <person name="Floudas D."/>
            <person name="Held B.W."/>
            <person name="Riley R."/>
            <person name="Nagy L.G."/>
            <person name="Koehler G."/>
            <person name="Ransdell A.S."/>
            <person name="Younus H."/>
            <person name="Chow J."/>
            <person name="Chiniquy J."/>
            <person name="Lipzen A."/>
            <person name="Tritt A."/>
            <person name="Sun H."/>
            <person name="Haridas S."/>
            <person name="LaButti K."/>
            <person name="Ohm R.A."/>
            <person name="Kues U."/>
            <person name="Blanchette R.A."/>
            <person name="Grigoriev I.V."/>
            <person name="Minto R.E."/>
            <person name="Hibbett D.S."/>
        </authorList>
    </citation>
    <scope>NUCLEOTIDE SEQUENCE [LARGE SCALE GENOMIC DNA]</scope>
    <source>
        <strain evidence="7 8">FP15055 ss-10</strain>
    </source>
</reference>
<dbReference type="OrthoDB" id="26679at2759"/>
<dbReference type="SMART" id="SM00584">
    <property type="entry name" value="TLDc"/>
    <property type="match status" value="1"/>
</dbReference>
<feature type="region of interest" description="Disordered" evidence="5">
    <location>
        <begin position="1"/>
        <end position="28"/>
    </location>
</feature>
<feature type="compositionally biased region" description="Low complexity" evidence="5">
    <location>
        <begin position="206"/>
        <end position="226"/>
    </location>
</feature>
<evidence type="ECO:0000313" key="7">
    <source>
        <dbReference type="EMBL" id="KIY71373.1"/>
    </source>
</evidence>
<dbReference type="AlphaFoldDB" id="A0A0D7BLE2"/>
<proteinExistence type="inferred from homology"/>
<feature type="compositionally biased region" description="Polar residues" evidence="5">
    <location>
        <begin position="86"/>
        <end position="96"/>
    </location>
</feature>
<feature type="domain" description="TLDc" evidence="6">
    <location>
        <begin position="351"/>
        <end position="526"/>
    </location>
</feature>
<dbReference type="PROSITE" id="PS51886">
    <property type="entry name" value="TLDC"/>
    <property type="match status" value="1"/>
</dbReference>
<feature type="region of interest" description="Disordered" evidence="5">
    <location>
        <begin position="67"/>
        <end position="113"/>
    </location>
</feature>